<dbReference type="Gene3D" id="3.30.565.10">
    <property type="entry name" value="Histidine kinase-like ATPase, C-terminal domain"/>
    <property type="match status" value="1"/>
</dbReference>
<evidence type="ECO:0000256" key="3">
    <source>
        <dbReference type="ARBA" id="ARBA00022553"/>
    </source>
</evidence>
<dbReference type="SUPFAM" id="SSF52172">
    <property type="entry name" value="CheY-like"/>
    <property type="match status" value="1"/>
</dbReference>
<dbReference type="Gene3D" id="1.10.287.130">
    <property type="match status" value="1"/>
</dbReference>
<dbReference type="CDD" id="cd00082">
    <property type="entry name" value="HisKA"/>
    <property type="match status" value="1"/>
</dbReference>
<evidence type="ECO:0000256" key="1">
    <source>
        <dbReference type="ARBA" id="ARBA00000085"/>
    </source>
</evidence>
<dbReference type="SUPFAM" id="SSF55874">
    <property type="entry name" value="ATPase domain of HSP90 chaperone/DNA topoisomerase II/histidine kinase"/>
    <property type="match status" value="1"/>
</dbReference>
<reference evidence="7 8" key="1">
    <citation type="submission" date="2018-06" db="EMBL/GenBank/DDBJ databases">
        <title>Genomic Encyclopedia of Type Strains, Phase III (KMG-III): the genomes of soil and plant-associated and newly described type strains.</title>
        <authorList>
            <person name="Whitman W."/>
        </authorList>
    </citation>
    <scope>NUCLEOTIDE SEQUENCE [LARGE SCALE GENOMIC DNA]</scope>
    <source>
        <strain evidence="7 8">CECT 9025</strain>
    </source>
</reference>
<evidence type="ECO:0000256" key="4">
    <source>
        <dbReference type="PROSITE-ProRule" id="PRU00169"/>
    </source>
</evidence>
<dbReference type="InterPro" id="IPR011006">
    <property type="entry name" value="CheY-like_superfamily"/>
</dbReference>
<dbReference type="InterPro" id="IPR001789">
    <property type="entry name" value="Sig_transdc_resp-reg_receiver"/>
</dbReference>
<name>A0A318SXS3_9RHOB</name>
<organism evidence="7 8">
    <name type="scientific">Pseudoroseicyclus aestuarii</name>
    <dbReference type="NCBI Taxonomy" id="1795041"/>
    <lineage>
        <taxon>Bacteria</taxon>
        <taxon>Pseudomonadati</taxon>
        <taxon>Pseudomonadota</taxon>
        <taxon>Alphaproteobacteria</taxon>
        <taxon>Rhodobacterales</taxon>
        <taxon>Paracoccaceae</taxon>
        <taxon>Pseudoroseicyclus</taxon>
    </lineage>
</organism>
<evidence type="ECO:0000313" key="7">
    <source>
        <dbReference type="EMBL" id="PYE86233.1"/>
    </source>
</evidence>
<dbReference type="InterPro" id="IPR004358">
    <property type="entry name" value="Sig_transdc_His_kin-like_C"/>
</dbReference>
<dbReference type="Gene3D" id="3.40.50.2300">
    <property type="match status" value="1"/>
</dbReference>
<feature type="modified residue" description="4-aspartylphosphate" evidence="4">
    <location>
        <position position="669"/>
    </location>
</feature>
<dbReference type="InterPro" id="IPR003594">
    <property type="entry name" value="HATPase_dom"/>
</dbReference>
<dbReference type="Pfam" id="PF00072">
    <property type="entry name" value="Response_reg"/>
    <property type="match status" value="1"/>
</dbReference>
<dbReference type="PANTHER" id="PTHR43065">
    <property type="entry name" value="SENSOR HISTIDINE KINASE"/>
    <property type="match status" value="1"/>
</dbReference>
<comment type="catalytic activity">
    <reaction evidence="1">
        <text>ATP + protein L-histidine = ADP + protein N-phospho-L-histidine.</text>
        <dbReference type="EC" id="2.7.13.3"/>
    </reaction>
</comment>
<accession>A0A318SXS3</accession>
<dbReference type="Pfam" id="PF02518">
    <property type="entry name" value="HATPase_c"/>
    <property type="match status" value="1"/>
</dbReference>
<evidence type="ECO:0000256" key="2">
    <source>
        <dbReference type="ARBA" id="ARBA00012438"/>
    </source>
</evidence>
<dbReference type="PRINTS" id="PR00344">
    <property type="entry name" value="BCTRLSENSOR"/>
</dbReference>
<dbReference type="SUPFAM" id="SSF55785">
    <property type="entry name" value="PYP-like sensor domain (PAS domain)"/>
    <property type="match status" value="1"/>
</dbReference>
<protein>
    <recommendedName>
        <fullName evidence="2">histidine kinase</fullName>
        <ecNumber evidence="2">2.7.13.3</ecNumber>
    </recommendedName>
</protein>
<dbReference type="InterPro" id="IPR000014">
    <property type="entry name" value="PAS"/>
</dbReference>
<keyword evidence="7" id="KW-0808">Transferase</keyword>
<dbReference type="SMART" id="SM00448">
    <property type="entry name" value="REC"/>
    <property type="match status" value="1"/>
</dbReference>
<dbReference type="Pfam" id="PF00512">
    <property type="entry name" value="HisKA"/>
    <property type="match status" value="1"/>
</dbReference>
<proteinExistence type="predicted"/>
<dbReference type="Proteomes" id="UP000248311">
    <property type="component" value="Unassembled WGS sequence"/>
</dbReference>
<dbReference type="Gene3D" id="3.30.450.20">
    <property type="entry name" value="PAS domain"/>
    <property type="match status" value="1"/>
</dbReference>
<dbReference type="GO" id="GO:0000155">
    <property type="term" value="F:phosphorelay sensor kinase activity"/>
    <property type="evidence" value="ECO:0007669"/>
    <property type="project" value="InterPro"/>
</dbReference>
<dbReference type="EC" id="2.7.13.3" evidence="2"/>
<dbReference type="PROSITE" id="PS50109">
    <property type="entry name" value="HIS_KIN"/>
    <property type="match status" value="1"/>
</dbReference>
<dbReference type="InterPro" id="IPR036890">
    <property type="entry name" value="HATPase_C_sf"/>
</dbReference>
<dbReference type="SMART" id="SM00387">
    <property type="entry name" value="HATPase_c"/>
    <property type="match status" value="1"/>
</dbReference>
<dbReference type="FunFam" id="1.10.287.130:FF:000037">
    <property type="entry name" value="Hybrid sensor histidine kinase/response regulator"/>
    <property type="match status" value="1"/>
</dbReference>
<feature type="domain" description="Response regulatory" evidence="6">
    <location>
        <begin position="618"/>
        <end position="734"/>
    </location>
</feature>
<keyword evidence="8" id="KW-1185">Reference proteome</keyword>
<dbReference type="AlphaFoldDB" id="A0A318SXS3"/>
<feature type="domain" description="Histidine kinase" evidence="5">
    <location>
        <begin position="369"/>
        <end position="592"/>
    </location>
</feature>
<keyword evidence="3 4" id="KW-0597">Phosphoprotein</keyword>
<dbReference type="EMBL" id="QJTE01000001">
    <property type="protein sequence ID" value="PYE86233.1"/>
    <property type="molecule type" value="Genomic_DNA"/>
</dbReference>
<dbReference type="PANTHER" id="PTHR43065:SF42">
    <property type="entry name" value="TWO-COMPONENT SENSOR PPRA"/>
    <property type="match status" value="1"/>
</dbReference>
<evidence type="ECO:0000259" key="6">
    <source>
        <dbReference type="PROSITE" id="PS50110"/>
    </source>
</evidence>
<evidence type="ECO:0000259" key="5">
    <source>
        <dbReference type="PROSITE" id="PS50109"/>
    </source>
</evidence>
<dbReference type="InterPro" id="IPR005467">
    <property type="entry name" value="His_kinase_dom"/>
</dbReference>
<dbReference type="SMART" id="SM00388">
    <property type="entry name" value="HisKA"/>
    <property type="match status" value="1"/>
</dbReference>
<gene>
    <name evidence="7" type="ORF">DFP88_101910</name>
</gene>
<dbReference type="SUPFAM" id="SSF47384">
    <property type="entry name" value="Homodimeric domain of signal transducing histidine kinase"/>
    <property type="match status" value="1"/>
</dbReference>
<dbReference type="Pfam" id="PF13426">
    <property type="entry name" value="PAS_9"/>
    <property type="match status" value="1"/>
</dbReference>
<dbReference type="InterPro" id="IPR036097">
    <property type="entry name" value="HisK_dim/P_sf"/>
</dbReference>
<sequence>MLAAVVLFVLAAAALRRRRRGRLIAMLGGVVQADESPAFLTDDDGRVIRRNRAAEDRFGGRGAGLLSQILSDLFASPDTVLQRLLDRAARQGGAQETIVTGRGTLRLSAQRLEAGLTIWRLADAAESAGTGRAADALGLPMLTAGEGGAILFMNEAARRLIGTRPRTLDGVAAGGVSGGETISIAAPGGAIACLVAEIPLGGGRREIYLLPGAEAPRPAAVEEGPSGRGAETDPAWNAMAGLPVPLLRLATSGRILDANAAARQLLPDPLTADATMAQRFEGLGRAITDWLQEAAEGRDLPGPQLLRCAAPHQDRQVSISLAPLPRPDARRPRSDEVVAVIRDETEHKSLEAQFVQAQKMQAVGQLAGGVAHDFNNLLTAISGHCDLLMLRHDSSDRDYPDLVQIHQNTNRAASLVGQLLAFSRKQTLVPETLDLRDTLADLTHLLNRLVGEKVTLSLHHDPALRPIRADKRQLEQVLMNLVVNARDAMPGGGEIRIETVNERFDQPLTRDRATLTVGDWVAIRVIDAGHGIPAERLPKIFEPFYTTKKVGEGTGLGLSTAYGIVKQTGGYIFADSEVGLGTTFTLYFPGQELQPEDHEAVPGLGDDGDRAGQQVDGVILLVEDEAPVRAFASRALRLRGLSVIEAESAEEALETLSDPEVHVDVIVSDVVMPGKDGPTWVREALEDRPGTRVVFMSGYAEDHAGEQQRRVSNSTFLPKPFSLSELTETVLQQVNDGREV</sequence>
<dbReference type="InterPro" id="IPR035965">
    <property type="entry name" value="PAS-like_dom_sf"/>
</dbReference>
<comment type="caution">
    <text evidence="7">The sequence shown here is derived from an EMBL/GenBank/DDBJ whole genome shotgun (WGS) entry which is preliminary data.</text>
</comment>
<dbReference type="InterPro" id="IPR003661">
    <property type="entry name" value="HisK_dim/P_dom"/>
</dbReference>
<evidence type="ECO:0000313" key="8">
    <source>
        <dbReference type="Proteomes" id="UP000248311"/>
    </source>
</evidence>
<keyword evidence="7" id="KW-0418">Kinase</keyword>
<dbReference type="PROSITE" id="PS50110">
    <property type="entry name" value="RESPONSE_REGULATORY"/>
    <property type="match status" value="1"/>
</dbReference>